<evidence type="ECO:0000313" key="4">
    <source>
        <dbReference type="EMBL" id="KJS61958.1"/>
    </source>
</evidence>
<dbReference type="OrthoDB" id="4091895at2"/>
<gene>
    <name evidence="4" type="ORF">VM95_11410</name>
</gene>
<dbReference type="RefSeq" id="WP_045694991.1">
    <property type="nucleotide sequence ID" value="NZ_JZKH01000018.1"/>
</dbReference>
<feature type="transmembrane region" description="Helical" evidence="2">
    <location>
        <begin position="307"/>
        <end position="328"/>
    </location>
</feature>
<feature type="compositionally biased region" description="Low complexity" evidence="1">
    <location>
        <begin position="425"/>
        <end position="437"/>
    </location>
</feature>
<keyword evidence="5" id="KW-1185">Reference proteome</keyword>
<feature type="region of interest" description="Disordered" evidence="1">
    <location>
        <begin position="384"/>
        <end position="413"/>
    </location>
</feature>
<protein>
    <recommendedName>
        <fullName evidence="6">PE-PGRS family protein</fullName>
    </recommendedName>
</protein>
<feature type="region of interest" description="Disordered" evidence="1">
    <location>
        <begin position="418"/>
        <end position="437"/>
    </location>
</feature>
<keyword evidence="2" id="KW-0812">Transmembrane</keyword>
<feature type="chain" id="PRO_5002459855" description="PE-PGRS family protein" evidence="3">
    <location>
        <begin position="28"/>
        <end position="490"/>
    </location>
</feature>
<name>A0A0F2TFI4_STRR3</name>
<dbReference type="Proteomes" id="UP000033699">
    <property type="component" value="Unassembled WGS sequence"/>
</dbReference>
<evidence type="ECO:0000256" key="3">
    <source>
        <dbReference type="SAM" id="SignalP"/>
    </source>
</evidence>
<dbReference type="EMBL" id="JZKH01000018">
    <property type="protein sequence ID" value="KJS61958.1"/>
    <property type="molecule type" value="Genomic_DNA"/>
</dbReference>
<feature type="transmembrane region" description="Helical" evidence="2">
    <location>
        <begin position="276"/>
        <end position="295"/>
    </location>
</feature>
<organism evidence="4 5">
    <name type="scientific">Streptomyces rubellomurinus (strain ATCC 31215)</name>
    <dbReference type="NCBI Taxonomy" id="359131"/>
    <lineage>
        <taxon>Bacteria</taxon>
        <taxon>Bacillati</taxon>
        <taxon>Actinomycetota</taxon>
        <taxon>Actinomycetes</taxon>
        <taxon>Kitasatosporales</taxon>
        <taxon>Streptomycetaceae</taxon>
        <taxon>Streptomyces</taxon>
    </lineage>
</organism>
<feature type="signal peptide" evidence="3">
    <location>
        <begin position="1"/>
        <end position="27"/>
    </location>
</feature>
<evidence type="ECO:0000313" key="5">
    <source>
        <dbReference type="Proteomes" id="UP000033699"/>
    </source>
</evidence>
<comment type="caution">
    <text evidence="4">The sequence shown here is derived from an EMBL/GenBank/DDBJ whole genome shotgun (WGS) entry which is preliminary data.</text>
</comment>
<feature type="transmembrane region" description="Helical" evidence="2">
    <location>
        <begin position="163"/>
        <end position="181"/>
    </location>
</feature>
<feature type="region of interest" description="Disordered" evidence="1">
    <location>
        <begin position="358"/>
        <end position="377"/>
    </location>
</feature>
<feature type="transmembrane region" description="Helical" evidence="2">
    <location>
        <begin position="122"/>
        <end position="142"/>
    </location>
</feature>
<keyword evidence="2" id="KW-1133">Transmembrane helix</keyword>
<accession>A0A0F2TFI4</accession>
<evidence type="ECO:0000256" key="2">
    <source>
        <dbReference type="SAM" id="Phobius"/>
    </source>
</evidence>
<sequence length="490" mass="48950">MRRRLAFLLVVLATLVGSITVAQPAAADDKQGIVGSIVEAGCDVGLIGIYDTIADSHHCEHIGKSVDQTITAEWNDVWTSALGELLKAGTDFVKGLVRFTLTVALQGPSLHLEDTGLYGEKATLAGVLVWLGLVISVVGLMWQIGRMAVTGQVRHLGQALSGWLQNCLLCAVGVSAVAMLLRAGDVLTDGMVKLTFGDSGAATGHIVDVLVPHVVNPFIVLCGLLVLVPVGFVQLVLIYLRNSAIPIQCLLLPVAGAGRVGGETTRKWAPLLIKSILLGIAYKPMVAVIVCAGFAEFGHADTVVEWLRGLTTLMLGVLAPAALARVFGPIAEEVGSAMSSGGATAALSAAASYATRASGGGDDSKSAGGDGGGPTTAVEHARRVEQSMSAHSGGDGESGAGGDALAQAARNQAARTGLIPSPAEAPDGLPGAAGVPAAPGGDGVPGASATGAGVAGAAAGGAGIAIQVLDGLNSAVQRGAGEIGSSGGEL</sequence>
<evidence type="ECO:0008006" key="6">
    <source>
        <dbReference type="Google" id="ProtNLM"/>
    </source>
</evidence>
<feature type="compositionally biased region" description="Low complexity" evidence="1">
    <location>
        <begin position="403"/>
        <end position="413"/>
    </location>
</feature>
<proteinExistence type="predicted"/>
<keyword evidence="3" id="KW-0732">Signal</keyword>
<evidence type="ECO:0000256" key="1">
    <source>
        <dbReference type="SAM" id="MobiDB-lite"/>
    </source>
</evidence>
<feature type="transmembrane region" description="Helical" evidence="2">
    <location>
        <begin position="218"/>
        <end position="240"/>
    </location>
</feature>
<dbReference type="AlphaFoldDB" id="A0A0F2TFI4"/>
<dbReference type="PATRIC" id="fig|359131.3.peg.2163"/>
<feature type="compositionally biased region" description="Gly residues" evidence="1">
    <location>
        <begin position="393"/>
        <end position="402"/>
    </location>
</feature>
<reference evidence="4 5" key="1">
    <citation type="submission" date="2015-02" db="EMBL/GenBank/DDBJ databases">
        <authorList>
            <person name="Ju K.-S."/>
            <person name="Doroghazi J.R."/>
            <person name="Metcalf W."/>
        </authorList>
    </citation>
    <scope>NUCLEOTIDE SEQUENCE [LARGE SCALE GENOMIC DNA]</scope>
    <source>
        <strain evidence="4 5">ATCC 31215</strain>
    </source>
</reference>
<keyword evidence="2" id="KW-0472">Membrane</keyword>